<feature type="non-terminal residue" evidence="1">
    <location>
        <position position="1"/>
    </location>
</feature>
<dbReference type="PANTHER" id="PTHR47510:SF3">
    <property type="entry name" value="ENDO_EXONUCLEASE_PHOSPHATASE DOMAIN-CONTAINING PROTEIN"/>
    <property type="match status" value="1"/>
</dbReference>
<dbReference type="PANTHER" id="PTHR47510">
    <property type="entry name" value="REVERSE TRANSCRIPTASE DOMAIN-CONTAINING PROTEIN"/>
    <property type="match status" value="1"/>
</dbReference>
<evidence type="ECO:0000313" key="2">
    <source>
        <dbReference type="Proteomes" id="UP001529510"/>
    </source>
</evidence>
<evidence type="ECO:0000313" key="1">
    <source>
        <dbReference type="EMBL" id="KAL0147446.1"/>
    </source>
</evidence>
<gene>
    <name evidence="1" type="ORF">M9458_057255</name>
</gene>
<organism evidence="1 2">
    <name type="scientific">Cirrhinus mrigala</name>
    <name type="common">Mrigala</name>
    <dbReference type="NCBI Taxonomy" id="683832"/>
    <lineage>
        <taxon>Eukaryota</taxon>
        <taxon>Metazoa</taxon>
        <taxon>Chordata</taxon>
        <taxon>Craniata</taxon>
        <taxon>Vertebrata</taxon>
        <taxon>Euteleostomi</taxon>
        <taxon>Actinopterygii</taxon>
        <taxon>Neopterygii</taxon>
        <taxon>Teleostei</taxon>
        <taxon>Ostariophysi</taxon>
        <taxon>Cypriniformes</taxon>
        <taxon>Cyprinidae</taxon>
        <taxon>Labeoninae</taxon>
        <taxon>Labeonini</taxon>
        <taxon>Cirrhinus</taxon>
    </lineage>
</organism>
<dbReference type="EMBL" id="JAMKFB020000752">
    <property type="protein sequence ID" value="KAL0147446.1"/>
    <property type="molecule type" value="Genomic_DNA"/>
</dbReference>
<proteinExistence type="predicted"/>
<sequence length="193" mass="22197">IHERDGSLPPPVMPCAGPSCSCKVTRSRTRTRWPRTWHHQRGKRAIALVKLRQRGFCTVLPSIHLANLHSLPNKTDELLLFTRTNKDFSNSVALCFMETWLNDAIPDGMLHLPGYQLFRADHDAESMGKSRGGRMCFYINERWCTDVTVLKKMCCSDLEALFINCKPFYSPREFCSFILVSVYIPPQNTRTLF</sequence>
<dbReference type="AlphaFoldDB" id="A0ABD0MFB6"/>
<protein>
    <submittedName>
        <fullName evidence="1">Uncharacterized protein</fullName>
    </submittedName>
</protein>
<dbReference type="Proteomes" id="UP001529510">
    <property type="component" value="Unassembled WGS sequence"/>
</dbReference>
<dbReference type="SUPFAM" id="SSF56219">
    <property type="entry name" value="DNase I-like"/>
    <property type="match status" value="1"/>
</dbReference>
<accession>A0ABD0MFB6</accession>
<keyword evidence="2" id="KW-1185">Reference proteome</keyword>
<dbReference type="InterPro" id="IPR036691">
    <property type="entry name" value="Endo/exonu/phosph_ase_sf"/>
</dbReference>
<dbReference type="Gene3D" id="3.60.10.10">
    <property type="entry name" value="Endonuclease/exonuclease/phosphatase"/>
    <property type="match status" value="1"/>
</dbReference>
<reference evidence="1 2" key="1">
    <citation type="submission" date="2024-05" db="EMBL/GenBank/DDBJ databases">
        <title>Genome sequencing and assembly of Indian major carp, Cirrhinus mrigala (Hamilton, 1822).</title>
        <authorList>
            <person name="Mohindra V."/>
            <person name="Chowdhury L.M."/>
            <person name="Lal K."/>
            <person name="Jena J.K."/>
        </authorList>
    </citation>
    <scope>NUCLEOTIDE SEQUENCE [LARGE SCALE GENOMIC DNA]</scope>
    <source>
        <strain evidence="1">CM1030</strain>
        <tissue evidence="1">Blood</tissue>
    </source>
</reference>
<name>A0ABD0MFB6_CIRMR</name>
<comment type="caution">
    <text evidence="1">The sequence shown here is derived from an EMBL/GenBank/DDBJ whole genome shotgun (WGS) entry which is preliminary data.</text>
</comment>